<sequence>MTTENMIRTSITQVIRGNPLIVVAAKEDVASYVLEIRANSFIKAGDTMDLPANINAGETIPTVKFRNEDGLQTIHSVRVLTSPL</sequence>
<organism evidence="1 3">
    <name type="scientific">Budvicia aquatica</name>
    <dbReference type="NCBI Taxonomy" id="82979"/>
    <lineage>
        <taxon>Bacteria</taxon>
        <taxon>Pseudomonadati</taxon>
        <taxon>Pseudomonadota</taxon>
        <taxon>Gammaproteobacteria</taxon>
        <taxon>Enterobacterales</taxon>
        <taxon>Budviciaceae</taxon>
        <taxon>Budvicia</taxon>
    </lineage>
</organism>
<protein>
    <submittedName>
        <fullName evidence="1">Uncharacterized protein</fullName>
    </submittedName>
</protein>
<evidence type="ECO:0000313" key="2">
    <source>
        <dbReference type="EMBL" id="VFS51434.1"/>
    </source>
</evidence>
<dbReference type="RefSeq" id="WP_029095729.1">
    <property type="nucleotide sequence ID" value="NZ_CAADJA010000002.1"/>
</dbReference>
<proteinExistence type="predicted"/>
<dbReference type="Proteomes" id="UP000373449">
    <property type="component" value="Unassembled WGS sequence"/>
</dbReference>
<dbReference type="EMBL" id="CAADJA010000002">
    <property type="protein sequence ID" value="VFS51434.1"/>
    <property type="molecule type" value="Genomic_DNA"/>
</dbReference>
<dbReference type="Proteomes" id="UP000224974">
    <property type="component" value="Unassembled WGS sequence"/>
</dbReference>
<reference evidence="3" key="1">
    <citation type="submission" date="2017-09" db="EMBL/GenBank/DDBJ databases">
        <title>FDA dAtabase for Regulatory Grade micrObial Sequences (FDA-ARGOS): Supporting development and validation of Infectious Disease Dx tests.</title>
        <authorList>
            <person name="Minogue T."/>
            <person name="Wolcott M."/>
            <person name="Wasieloski L."/>
            <person name="Aguilar W."/>
            <person name="Moore D."/>
            <person name="Tallon L."/>
            <person name="Sadzewicz L."/>
            <person name="Ott S."/>
            <person name="Zhao X."/>
            <person name="Nagaraj S."/>
            <person name="Vavikolanu K."/>
            <person name="Aluvathingal J."/>
            <person name="Nadendla S."/>
            <person name="Sichtig H."/>
        </authorList>
    </citation>
    <scope>NUCLEOTIDE SEQUENCE [LARGE SCALE GENOMIC DNA]</scope>
    <source>
        <strain evidence="3">FDAARGOS_387</strain>
    </source>
</reference>
<name>A0A2C6DQT4_9GAMM</name>
<evidence type="ECO:0000313" key="3">
    <source>
        <dbReference type="Proteomes" id="UP000224974"/>
    </source>
</evidence>
<evidence type="ECO:0000313" key="4">
    <source>
        <dbReference type="Proteomes" id="UP000373449"/>
    </source>
</evidence>
<dbReference type="AlphaFoldDB" id="A0A2C6DQT4"/>
<keyword evidence="3" id="KW-1185">Reference proteome</keyword>
<evidence type="ECO:0000313" key="1">
    <source>
        <dbReference type="EMBL" id="PHI31174.1"/>
    </source>
</evidence>
<accession>A0A2C6DQT4</accession>
<reference evidence="2 4" key="3">
    <citation type="submission" date="2019-03" db="EMBL/GenBank/DDBJ databases">
        <authorList>
            <consortium name="Pathogen Informatics"/>
        </authorList>
    </citation>
    <scope>NUCLEOTIDE SEQUENCE [LARGE SCALE GENOMIC DNA]</scope>
    <source>
        <strain evidence="2 4">NCTC12282</strain>
    </source>
</reference>
<gene>
    <name evidence="1" type="ORF">CRN84_18425</name>
    <name evidence="2" type="ORF">NCTC12282_05077</name>
</gene>
<reference evidence="1" key="2">
    <citation type="submission" date="2017-09" db="EMBL/GenBank/DDBJ databases">
        <title>FDA dAtabase for Regulatory Grade micrObial Sequences (FDA-ARGOS): Supporting development and validation of Infectious Disease Dx tests.</title>
        <authorList>
            <person name="Minogue T."/>
            <person name="Wolcott M."/>
            <person name="Wasieloski L."/>
            <person name="Aguilar W."/>
            <person name="Moore D."/>
            <person name="Tallon L.J."/>
            <person name="Sadzewicz L."/>
            <person name="Ott S."/>
            <person name="Zhao X."/>
            <person name="Nagaraj S."/>
            <person name="Vavikolanu K."/>
            <person name="Aluvathingal J."/>
            <person name="Nadendla S."/>
            <person name="Sichtig H."/>
        </authorList>
    </citation>
    <scope>NUCLEOTIDE SEQUENCE</scope>
    <source>
        <strain evidence="1">FDAARGOS_387</strain>
    </source>
</reference>
<dbReference type="EMBL" id="PDDX01000001">
    <property type="protein sequence ID" value="PHI31174.1"/>
    <property type="molecule type" value="Genomic_DNA"/>
</dbReference>